<dbReference type="SMART" id="SM00421">
    <property type="entry name" value="HTH_LUXR"/>
    <property type="match status" value="1"/>
</dbReference>
<sequence>MRVIIIDDHPLVRKGLELVASLEEDFEICGFAANGLEAMEVLEKHSPDVALVDLRLPGEHGLDIIEKARSINSTCKYIVLTSYATKEEIKQAMALEVDGYILKETLPEELITSVRMIHKGRKYFDPVIVQHALEEKNEDKLSELTTREMEVLKFLSRGLNNKKIAEDLFISEHTVKKHVGQILTKLELQDRTQAALYGVSQALNR</sequence>
<protein>
    <submittedName>
        <fullName evidence="6">Two component transcriptional regulator, LuxR family</fullName>
    </submittedName>
</protein>
<feature type="modified residue" description="4-aspartylphosphate" evidence="3">
    <location>
        <position position="53"/>
    </location>
</feature>
<dbReference type="SUPFAM" id="SSF46894">
    <property type="entry name" value="C-terminal effector domain of the bipartite response regulators"/>
    <property type="match status" value="1"/>
</dbReference>
<dbReference type="EMBL" id="ACJM01000003">
    <property type="protein sequence ID" value="EEG78438.1"/>
    <property type="molecule type" value="Genomic_DNA"/>
</dbReference>
<evidence type="ECO:0000256" key="3">
    <source>
        <dbReference type="PROSITE-ProRule" id="PRU00169"/>
    </source>
</evidence>
<feature type="domain" description="HTH luxR-type" evidence="4">
    <location>
        <begin position="137"/>
        <end position="202"/>
    </location>
</feature>
<keyword evidence="2" id="KW-0238">DNA-binding</keyword>
<gene>
    <name evidence="6" type="ORF">DealDRAFT_0853</name>
</gene>
<evidence type="ECO:0000256" key="2">
    <source>
        <dbReference type="ARBA" id="ARBA00023125"/>
    </source>
</evidence>
<reference evidence="6 7" key="1">
    <citation type="submission" date="2009-02" db="EMBL/GenBank/DDBJ databases">
        <title>Sequencing of the draft genome and assembly of Dethiobacter alkaliphilus AHT 1.</title>
        <authorList>
            <consortium name="US DOE Joint Genome Institute (JGI-PGF)"/>
            <person name="Lucas S."/>
            <person name="Copeland A."/>
            <person name="Lapidus A."/>
            <person name="Glavina del Rio T."/>
            <person name="Dalin E."/>
            <person name="Tice H."/>
            <person name="Bruce D."/>
            <person name="Goodwin L."/>
            <person name="Pitluck S."/>
            <person name="Larimer F."/>
            <person name="Land M.L."/>
            <person name="Hauser L."/>
            <person name="Muyzer G."/>
        </authorList>
    </citation>
    <scope>NUCLEOTIDE SEQUENCE [LARGE SCALE GENOMIC DNA]</scope>
    <source>
        <strain evidence="6 7">AHT 1</strain>
    </source>
</reference>
<dbReference type="InterPro" id="IPR016032">
    <property type="entry name" value="Sig_transdc_resp-reg_C-effctor"/>
</dbReference>
<dbReference type="PANTHER" id="PTHR45566">
    <property type="entry name" value="HTH-TYPE TRANSCRIPTIONAL REGULATOR YHJB-RELATED"/>
    <property type="match status" value="1"/>
</dbReference>
<dbReference type="GO" id="GO:0003677">
    <property type="term" value="F:DNA binding"/>
    <property type="evidence" value="ECO:0007669"/>
    <property type="project" value="UniProtKB-KW"/>
</dbReference>
<feature type="domain" description="Response regulatory" evidence="5">
    <location>
        <begin position="2"/>
        <end position="118"/>
    </location>
</feature>
<keyword evidence="1 3" id="KW-0597">Phosphoprotein</keyword>
<dbReference type="Proteomes" id="UP000006443">
    <property type="component" value="Unassembled WGS sequence"/>
</dbReference>
<dbReference type="Pfam" id="PF00072">
    <property type="entry name" value="Response_reg"/>
    <property type="match status" value="1"/>
</dbReference>
<dbReference type="GO" id="GO:0000160">
    <property type="term" value="P:phosphorelay signal transduction system"/>
    <property type="evidence" value="ECO:0007669"/>
    <property type="project" value="InterPro"/>
</dbReference>
<evidence type="ECO:0000256" key="1">
    <source>
        <dbReference type="ARBA" id="ARBA00022553"/>
    </source>
</evidence>
<dbReference type="PANTHER" id="PTHR45566:SF2">
    <property type="entry name" value="NARL SUBFAMILY"/>
    <property type="match status" value="1"/>
</dbReference>
<dbReference type="AlphaFoldDB" id="C0GEE4"/>
<dbReference type="OrthoDB" id="9779069at2"/>
<dbReference type="InterPro" id="IPR001789">
    <property type="entry name" value="Sig_transdc_resp-reg_receiver"/>
</dbReference>
<dbReference type="CDD" id="cd17535">
    <property type="entry name" value="REC_NarL-like"/>
    <property type="match status" value="1"/>
</dbReference>
<dbReference type="InterPro" id="IPR058245">
    <property type="entry name" value="NreC/VraR/RcsB-like_REC"/>
</dbReference>
<comment type="caution">
    <text evidence="6">The sequence shown here is derived from an EMBL/GenBank/DDBJ whole genome shotgun (WGS) entry which is preliminary data.</text>
</comment>
<name>C0GEE4_DETAL</name>
<evidence type="ECO:0000313" key="6">
    <source>
        <dbReference type="EMBL" id="EEG78438.1"/>
    </source>
</evidence>
<dbReference type="SUPFAM" id="SSF52172">
    <property type="entry name" value="CheY-like"/>
    <property type="match status" value="1"/>
</dbReference>
<accession>C0GEE4</accession>
<dbReference type="CDD" id="cd06170">
    <property type="entry name" value="LuxR_C_like"/>
    <property type="match status" value="1"/>
</dbReference>
<dbReference type="Gene3D" id="3.40.50.2300">
    <property type="match status" value="1"/>
</dbReference>
<dbReference type="RefSeq" id="WP_008515188.1">
    <property type="nucleotide sequence ID" value="NZ_ACJM01000003.1"/>
</dbReference>
<keyword evidence="7" id="KW-1185">Reference proteome</keyword>
<evidence type="ECO:0000259" key="4">
    <source>
        <dbReference type="PROSITE" id="PS50043"/>
    </source>
</evidence>
<dbReference type="InterPro" id="IPR051015">
    <property type="entry name" value="EvgA-like"/>
</dbReference>
<evidence type="ECO:0000259" key="5">
    <source>
        <dbReference type="PROSITE" id="PS50110"/>
    </source>
</evidence>
<dbReference type="PROSITE" id="PS50043">
    <property type="entry name" value="HTH_LUXR_2"/>
    <property type="match status" value="1"/>
</dbReference>
<dbReference type="eggNOG" id="COG2197">
    <property type="taxonomic scope" value="Bacteria"/>
</dbReference>
<dbReference type="STRING" id="555088.DealDRAFT_0853"/>
<evidence type="ECO:0000313" key="7">
    <source>
        <dbReference type="Proteomes" id="UP000006443"/>
    </source>
</evidence>
<dbReference type="SMART" id="SM00448">
    <property type="entry name" value="REC"/>
    <property type="match status" value="1"/>
</dbReference>
<dbReference type="Pfam" id="PF00196">
    <property type="entry name" value="GerE"/>
    <property type="match status" value="1"/>
</dbReference>
<proteinExistence type="predicted"/>
<organism evidence="6 7">
    <name type="scientific">Dethiobacter alkaliphilus AHT 1</name>
    <dbReference type="NCBI Taxonomy" id="555088"/>
    <lineage>
        <taxon>Bacteria</taxon>
        <taxon>Bacillati</taxon>
        <taxon>Bacillota</taxon>
        <taxon>Dethiobacteria</taxon>
        <taxon>Dethiobacterales</taxon>
        <taxon>Dethiobacteraceae</taxon>
        <taxon>Dethiobacter</taxon>
    </lineage>
</organism>
<dbReference type="InterPro" id="IPR011006">
    <property type="entry name" value="CheY-like_superfamily"/>
</dbReference>
<dbReference type="PRINTS" id="PR00038">
    <property type="entry name" value="HTHLUXR"/>
</dbReference>
<dbReference type="PROSITE" id="PS50110">
    <property type="entry name" value="RESPONSE_REGULATORY"/>
    <property type="match status" value="1"/>
</dbReference>
<dbReference type="GO" id="GO:0006355">
    <property type="term" value="P:regulation of DNA-templated transcription"/>
    <property type="evidence" value="ECO:0007669"/>
    <property type="project" value="InterPro"/>
</dbReference>
<dbReference type="InterPro" id="IPR000792">
    <property type="entry name" value="Tscrpt_reg_LuxR_C"/>
</dbReference>